<evidence type="ECO:0000259" key="1">
    <source>
        <dbReference type="Pfam" id="PF12146"/>
    </source>
</evidence>
<proteinExistence type="predicted"/>
<dbReference type="GO" id="GO:0016787">
    <property type="term" value="F:hydrolase activity"/>
    <property type="evidence" value="ECO:0007669"/>
    <property type="project" value="UniProtKB-KW"/>
</dbReference>
<dbReference type="OrthoDB" id="8476759at2"/>
<dbReference type="RefSeq" id="WP_138095953.1">
    <property type="nucleotide sequence ID" value="NZ_CP040428.1"/>
</dbReference>
<evidence type="ECO:0000313" key="3">
    <source>
        <dbReference type="Proteomes" id="UP000302163"/>
    </source>
</evidence>
<evidence type="ECO:0000313" key="2">
    <source>
        <dbReference type="EMBL" id="QCT20077.1"/>
    </source>
</evidence>
<keyword evidence="2" id="KW-0378">Hydrolase</keyword>
<accession>A0A4V1G7L6</accession>
<gene>
    <name evidence="2" type="ORF">FEM41_10655</name>
</gene>
<organism evidence="2 3">
    <name type="scientific">Jejubacter calystegiae</name>
    <dbReference type="NCBI Taxonomy" id="2579935"/>
    <lineage>
        <taxon>Bacteria</taxon>
        <taxon>Pseudomonadati</taxon>
        <taxon>Pseudomonadota</taxon>
        <taxon>Gammaproteobacteria</taxon>
        <taxon>Enterobacterales</taxon>
        <taxon>Enterobacteriaceae</taxon>
        <taxon>Jejubacter</taxon>
    </lineage>
</organism>
<dbReference type="InterPro" id="IPR029058">
    <property type="entry name" value="AB_hydrolase_fold"/>
</dbReference>
<dbReference type="AlphaFoldDB" id="A0A4V1G7L6"/>
<feature type="domain" description="Serine aminopeptidase S33" evidence="1">
    <location>
        <begin position="118"/>
        <end position="243"/>
    </location>
</feature>
<reference evidence="2 3" key="1">
    <citation type="submission" date="2019-05" db="EMBL/GenBank/DDBJ databases">
        <title>Complete genome sequence of Izhakiella calystegiae KSNA2, an endophyte isolated from beach morning glory (Calystegia soldanella).</title>
        <authorList>
            <person name="Jiang L."/>
            <person name="Jeong J.C."/>
            <person name="Kim C.Y."/>
            <person name="Kim D.H."/>
            <person name="Kim S.W."/>
            <person name="Lee j."/>
        </authorList>
    </citation>
    <scope>NUCLEOTIDE SEQUENCE [LARGE SCALE GENOMIC DNA]</scope>
    <source>
        <strain evidence="2 3">KSNA2</strain>
    </source>
</reference>
<dbReference type="InterPro" id="IPR051044">
    <property type="entry name" value="MAG_DAG_Lipase"/>
</dbReference>
<sequence length="488" mass="54552">MRRSGWIKWGRRLLLLCLGLLVGAIIGRIYDTERGPALQPWHRLVPQEMTADDIDRADWQEYVATEERLFREVSRQVSKKLTAESRTMLNRYYPGSLVWPERFSHDWNRSWIMKPEGKVRGAVVLLHGMTDSPYSLRHIGERYQELGYVAVGIRLPAHGTVPGALTDVKWQTWMAAARLAVREATAQSGPGLPLHIVGYSNGGALAMKYALDALQDKRLRMPQQIVLISPMIGITRFARFSGLAGWPAIFPAFAKTAWLDILPEYNPFKYNSFPVNGARQSWNLTQALQQELQQAVHDNRLAGLPPVLTFQSVVDSTVRSRAVVNDLYRYLPANGSELVFFDLNQSALFRPLLNEASASALSRLLPAAPRRYATAIVTGAREGERHAGLIEVAAGSRREQHSTLDAVWPSDSFSLSHIALPFPVTDSLYGSHPAPADEYGISLGTVSLRGETQVLIVDMGALMRITSNPFFPWMMERIERRIAQGPDG</sequence>
<dbReference type="KEGG" id="izh:FEM41_10655"/>
<keyword evidence="3" id="KW-1185">Reference proteome</keyword>
<dbReference type="Gene3D" id="3.40.50.1820">
    <property type="entry name" value="alpha/beta hydrolase"/>
    <property type="match status" value="1"/>
</dbReference>
<protein>
    <submittedName>
        <fullName evidence="2">Alpha/beta hydrolase</fullName>
    </submittedName>
</protein>
<name>A0A4V1G7L6_9ENTR</name>
<dbReference type="SUPFAM" id="SSF53474">
    <property type="entry name" value="alpha/beta-Hydrolases"/>
    <property type="match status" value="1"/>
</dbReference>
<dbReference type="Pfam" id="PF12146">
    <property type="entry name" value="Hydrolase_4"/>
    <property type="match status" value="1"/>
</dbReference>
<dbReference type="EMBL" id="CP040428">
    <property type="protein sequence ID" value="QCT20077.1"/>
    <property type="molecule type" value="Genomic_DNA"/>
</dbReference>
<dbReference type="PANTHER" id="PTHR11614">
    <property type="entry name" value="PHOSPHOLIPASE-RELATED"/>
    <property type="match status" value="1"/>
</dbReference>
<dbReference type="InterPro" id="IPR022742">
    <property type="entry name" value="Hydrolase_4"/>
</dbReference>
<dbReference type="Proteomes" id="UP000302163">
    <property type="component" value="Chromosome"/>
</dbReference>